<evidence type="ECO:0000313" key="1">
    <source>
        <dbReference type="EMBL" id="KAI7836075.1"/>
    </source>
</evidence>
<reference evidence="1" key="1">
    <citation type="submission" date="2020-11" db="EMBL/GenBank/DDBJ databases">
        <title>Chlorella ohadii genome sequencing and assembly.</title>
        <authorList>
            <person name="Murik O."/>
            <person name="Treves H."/>
            <person name="Kedem I."/>
            <person name="Shotland Y."/>
            <person name="Kaplan A."/>
        </authorList>
    </citation>
    <scope>NUCLEOTIDE SEQUENCE</scope>
    <source>
        <strain evidence="1">1</strain>
    </source>
</reference>
<gene>
    <name evidence="1" type="ORF">COHA_010044</name>
</gene>
<dbReference type="AlphaFoldDB" id="A0AAD5H0Y0"/>
<accession>A0AAD5H0Y0</accession>
<keyword evidence="2" id="KW-1185">Reference proteome</keyword>
<name>A0AAD5H0Y0_9CHLO</name>
<organism evidence="1 2">
    <name type="scientific">Chlorella ohadii</name>
    <dbReference type="NCBI Taxonomy" id="2649997"/>
    <lineage>
        <taxon>Eukaryota</taxon>
        <taxon>Viridiplantae</taxon>
        <taxon>Chlorophyta</taxon>
        <taxon>core chlorophytes</taxon>
        <taxon>Trebouxiophyceae</taxon>
        <taxon>Chlorellales</taxon>
        <taxon>Chlorellaceae</taxon>
        <taxon>Chlorella clade</taxon>
        <taxon>Chlorella</taxon>
    </lineage>
</organism>
<proteinExistence type="predicted"/>
<protein>
    <submittedName>
        <fullName evidence="1">Uncharacterized protein</fullName>
    </submittedName>
</protein>
<comment type="caution">
    <text evidence="1">The sequence shown here is derived from an EMBL/GenBank/DDBJ whole genome shotgun (WGS) entry which is preliminary data.</text>
</comment>
<dbReference type="EMBL" id="JADXDR010000206">
    <property type="protein sequence ID" value="KAI7836075.1"/>
    <property type="molecule type" value="Genomic_DNA"/>
</dbReference>
<dbReference type="Proteomes" id="UP001205105">
    <property type="component" value="Unassembled WGS sequence"/>
</dbReference>
<sequence length="68" mass="7769">MLYFKKEDEKLLRQLLSKVRSQAAQSDPHAAAGALEAEKSQLKAIVGKYNVSEADLNELIRWKHDIHH</sequence>
<evidence type="ECO:0000313" key="2">
    <source>
        <dbReference type="Proteomes" id="UP001205105"/>
    </source>
</evidence>